<gene>
    <name evidence="1" type="ORF">SAMN02982931_01536</name>
</gene>
<evidence type="ECO:0008006" key="3">
    <source>
        <dbReference type="Google" id="ProtNLM"/>
    </source>
</evidence>
<dbReference type="Pfam" id="PF07103">
    <property type="entry name" value="DUF1365"/>
    <property type="match status" value="1"/>
</dbReference>
<dbReference type="Proteomes" id="UP000199071">
    <property type="component" value="Unassembled WGS sequence"/>
</dbReference>
<dbReference type="PANTHER" id="PTHR33973">
    <property type="entry name" value="OS07G0153300 PROTEIN"/>
    <property type="match status" value="1"/>
</dbReference>
<protein>
    <recommendedName>
        <fullName evidence="3">DUF1365 domain-containing protein</fullName>
    </recommendedName>
</protein>
<proteinExistence type="predicted"/>
<accession>A0A1G6BJU3</accession>
<reference evidence="1 2" key="1">
    <citation type="submission" date="2016-10" db="EMBL/GenBank/DDBJ databases">
        <authorList>
            <person name="de Groot N.N."/>
        </authorList>
    </citation>
    <scope>NUCLEOTIDE SEQUENCE [LARGE SCALE GENOMIC DNA]</scope>
    <source>
        <strain evidence="1 2">ATCC 35022</strain>
    </source>
</reference>
<keyword evidence="2" id="KW-1185">Reference proteome</keyword>
<dbReference type="EMBL" id="FMXQ01000003">
    <property type="protein sequence ID" value="SDB20853.1"/>
    <property type="molecule type" value="Genomic_DNA"/>
</dbReference>
<dbReference type="InterPro" id="IPR010775">
    <property type="entry name" value="DUF1365"/>
</dbReference>
<sequence>MIARSALYVGSVIHRRLRPRPHRLRYRVFWMLLDLDEIEGLAARLRLFSSNRFNLVSFHDRDHGDGSGRPLRAEITAKLAEAGIAFDGGRLMLFCMPRVFGYGFNPLSVWFCHRRDGTLAAILYDVHNTFGERHTYVKAVAAGDEAVVHQQAEKVFHVSPFLGMDMRYAFRVAPPEERVSVAIRGEDRDGPLIVASLAGDRVDLTDRALLWQLAVHPLLTLKVIVAIHWHALRMILKGFRVYPNPSRRKPSSTLTPAE</sequence>
<evidence type="ECO:0000313" key="1">
    <source>
        <dbReference type="EMBL" id="SDB20853.1"/>
    </source>
</evidence>
<dbReference type="RefSeq" id="WP_090875833.1">
    <property type="nucleotide sequence ID" value="NZ_FMXQ01000003.1"/>
</dbReference>
<organism evidence="1 2">
    <name type="scientific">Bauldia litoralis</name>
    <dbReference type="NCBI Taxonomy" id="665467"/>
    <lineage>
        <taxon>Bacteria</taxon>
        <taxon>Pseudomonadati</taxon>
        <taxon>Pseudomonadota</taxon>
        <taxon>Alphaproteobacteria</taxon>
        <taxon>Hyphomicrobiales</taxon>
        <taxon>Kaistiaceae</taxon>
        <taxon>Bauldia</taxon>
    </lineage>
</organism>
<evidence type="ECO:0000313" key="2">
    <source>
        <dbReference type="Proteomes" id="UP000199071"/>
    </source>
</evidence>
<dbReference type="OrthoDB" id="9778801at2"/>
<name>A0A1G6BJU3_9HYPH</name>
<dbReference type="AlphaFoldDB" id="A0A1G6BJU3"/>
<dbReference type="PANTHER" id="PTHR33973:SF4">
    <property type="entry name" value="OS07G0153300 PROTEIN"/>
    <property type="match status" value="1"/>
</dbReference>
<dbReference type="STRING" id="665467.SAMN02982931_01536"/>